<sequence>MDNTARRVLIIDPSLEQRTQIRRLLETGPGRRYHFIECADGTAGLRACLDNGAVPPDCVLLAERLPDGDALQVLDALGDYPVSCCPVVVVAEEDSKLDTGRALRAGAQDLIGRRVINADSLVRAMDNAILRHTLARELRGSEARLRLGSELAGLAVIEIDYLADMMKLGPEAATVLGLPDTLRTVPRALVHSLFHPEDRAAIDAQIARALRPEHGVLALQHRILTPAGQVRWLSVRKQVFFRHSPSGKVRPTSALLMLRDITGQKQAETQAQEHQARLAGIVDSAMDAIITVDAWQRVVLFNAAAERIFRCPAAEAIGGPLERFIPQGLRAAHREHFRQFGSGPAQARAMGRDGFFSGLRADNEEFPIEASISRVETGGEPFFTIILRDITRRKQAETALRESEERFRTFFETIPVGVAYQDAAGRIILMNPAAERILGLSQAELMGGTSLNLEQACVREDGSPFPRTEHPALVSLRTGREVRDVVMGFRNPRENDWRWISIHSVPQFRPGETRPWRVYTVFRDITDQRRAEIALNRSENRYRLLSDTAGRLLTAEDPHELINELCHKVMAHLDCQAFFNHLVDESGQRLRLNAWAGVPAAVAADIEHLGLGEAICGNMARTQRRVVIEDIANSGDDRAILLQSLELQAYCCHPLVAGSRLIGTLAFGTRNRSRFAIADIELMRIVADQVAVAMQRILSQHDLQASEERYRGLVEQAADGIFVSDAEGHYLDINSAGAAMLGYRREEILQLGLTDTVAPPEIPRLAPEVARLAEGTVACSEWLFRRKDGSLFPGEIMARRLPGGRLQAILRDISERKQNEAKLREQAQRLREADRRKDEFLAMLAHELRNPLAPIRNAANILRHPRLALGELGWCRDIIERQIEQLTRLVDDLLDVSRITRGHIDLKQTAVEVAAILGRGVETSLPALESQGHQLAVTLPDPPLWVRGDLIRLAQVVSNLLNNAAKYTDPGGRIELGTWTEGGRVVISVRDNGRGIDPAALPELFDLFYQVEQTLERTQGGLGIGLSLVKRLVELHGGVVEAHSAGRGRGSEFVVRLPRLAEPDPARAIPSDPAGTPPSPRRVLIVDDNEDAADSLSLLLGLEGHQTLTAHDGRQALALALSERPEAILLDIGLPGLSGYEVCRKIREAGMAETLIVAVTGYGQDGDIRLAREAGFDAHRVKPVDPEDIRALLAHNPNTPPT</sequence>
<dbReference type="SMART" id="SM00448">
    <property type="entry name" value="REC"/>
    <property type="match status" value="2"/>
</dbReference>
<dbReference type="InterPro" id="IPR003661">
    <property type="entry name" value="HisK_dim/P_dom"/>
</dbReference>
<feature type="modified residue" description="4-aspartylphosphate" evidence="6">
    <location>
        <position position="1131"/>
    </location>
</feature>
<evidence type="ECO:0000259" key="11">
    <source>
        <dbReference type="PROSITE" id="PS50113"/>
    </source>
</evidence>
<organism evidence="12 13">
    <name type="scientific">Methylomagnum ishizawai</name>
    <dbReference type="NCBI Taxonomy" id="1760988"/>
    <lineage>
        <taxon>Bacteria</taxon>
        <taxon>Pseudomonadati</taxon>
        <taxon>Pseudomonadota</taxon>
        <taxon>Gammaproteobacteria</taxon>
        <taxon>Methylococcales</taxon>
        <taxon>Methylococcaceae</taxon>
        <taxon>Methylomagnum</taxon>
    </lineage>
</organism>
<dbReference type="SMART" id="SM00091">
    <property type="entry name" value="PAS"/>
    <property type="match status" value="4"/>
</dbReference>
<dbReference type="Gene3D" id="3.30.450.40">
    <property type="match status" value="1"/>
</dbReference>
<dbReference type="Proteomes" id="UP000192923">
    <property type="component" value="Unassembled WGS sequence"/>
</dbReference>
<feature type="domain" description="PAC" evidence="11">
    <location>
        <begin position="483"/>
        <end position="537"/>
    </location>
</feature>
<dbReference type="InterPro" id="IPR013656">
    <property type="entry name" value="PAS_4"/>
</dbReference>
<dbReference type="InterPro" id="IPR011006">
    <property type="entry name" value="CheY-like_superfamily"/>
</dbReference>
<keyword evidence="4" id="KW-0808">Transferase</keyword>
<keyword evidence="5" id="KW-0418">Kinase</keyword>
<dbReference type="InterPro" id="IPR036890">
    <property type="entry name" value="HATPase_C_sf"/>
</dbReference>
<feature type="domain" description="PAC" evidence="11">
    <location>
        <begin position="352"/>
        <end position="402"/>
    </location>
</feature>
<dbReference type="Pfam" id="PF08448">
    <property type="entry name" value="PAS_4"/>
    <property type="match status" value="1"/>
</dbReference>
<dbReference type="PANTHER" id="PTHR43047:SF72">
    <property type="entry name" value="OSMOSENSING HISTIDINE PROTEIN KINASE SLN1"/>
    <property type="match status" value="1"/>
</dbReference>
<evidence type="ECO:0000313" key="13">
    <source>
        <dbReference type="Proteomes" id="UP000192923"/>
    </source>
</evidence>
<dbReference type="InterPro" id="IPR004358">
    <property type="entry name" value="Sig_transdc_His_kin-like_C"/>
</dbReference>
<dbReference type="InterPro" id="IPR003018">
    <property type="entry name" value="GAF"/>
</dbReference>
<dbReference type="Pfam" id="PF02518">
    <property type="entry name" value="HATPase_c"/>
    <property type="match status" value="1"/>
</dbReference>
<dbReference type="InterPro" id="IPR000700">
    <property type="entry name" value="PAS-assoc_C"/>
</dbReference>
<dbReference type="CDD" id="cd00130">
    <property type="entry name" value="PAS"/>
    <property type="match status" value="3"/>
</dbReference>
<dbReference type="Pfam" id="PF00512">
    <property type="entry name" value="HisKA"/>
    <property type="match status" value="1"/>
</dbReference>
<dbReference type="SMART" id="SM00065">
    <property type="entry name" value="GAF"/>
    <property type="match status" value="1"/>
</dbReference>
<dbReference type="RefSeq" id="WP_176225188.1">
    <property type="nucleotide sequence ID" value="NZ_FXAM01000001.1"/>
</dbReference>
<name>A0A1Y6CX13_9GAMM</name>
<evidence type="ECO:0000256" key="2">
    <source>
        <dbReference type="ARBA" id="ARBA00012438"/>
    </source>
</evidence>
<dbReference type="InterPro" id="IPR001789">
    <property type="entry name" value="Sig_transdc_resp-reg_receiver"/>
</dbReference>
<feature type="domain" description="Response regulatory" evidence="9">
    <location>
        <begin position="1082"/>
        <end position="1197"/>
    </location>
</feature>
<proteinExistence type="predicted"/>
<keyword evidence="13" id="KW-1185">Reference proteome</keyword>
<evidence type="ECO:0000256" key="6">
    <source>
        <dbReference type="PROSITE-ProRule" id="PRU00169"/>
    </source>
</evidence>
<reference evidence="12 13" key="1">
    <citation type="submission" date="2016-12" db="EMBL/GenBank/DDBJ databases">
        <authorList>
            <person name="Song W.-J."/>
            <person name="Kurnit D.M."/>
        </authorList>
    </citation>
    <scope>NUCLEOTIDE SEQUENCE [LARGE SCALE GENOMIC DNA]</scope>
    <source>
        <strain evidence="12 13">175</strain>
    </source>
</reference>
<dbReference type="GO" id="GO:0005886">
    <property type="term" value="C:plasma membrane"/>
    <property type="evidence" value="ECO:0007669"/>
    <property type="project" value="UniProtKB-ARBA"/>
</dbReference>
<dbReference type="SMART" id="SM00388">
    <property type="entry name" value="HisKA"/>
    <property type="match status" value="1"/>
</dbReference>
<evidence type="ECO:0000256" key="4">
    <source>
        <dbReference type="ARBA" id="ARBA00022679"/>
    </source>
</evidence>
<dbReference type="STRING" id="1760988.SAMN02949497_2113"/>
<feature type="domain" description="PAS" evidence="10">
    <location>
        <begin position="706"/>
        <end position="776"/>
    </location>
</feature>
<evidence type="ECO:0000256" key="5">
    <source>
        <dbReference type="ARBA" id="ARBA00022777"/>
    </source>
</evidence>
<dbReference type="SUPFAM" id="SSF55874">
    <property type="entry name" value="ATPase domain of HSP90 chaperone/DNA topoisomerase II/histidine kinase"/>
    <property type="match status" value="1"/>
</dbReference>
<dbReference type="EMBL" id="FXAM01000001">
    <property type="protein sequence ID" value="SMF94780.1"/>
    <property type="molecule type" value="Genomic_DNA"/>
</dbReference>
<dbReference type="PROSITE" id="PS50110">
    <property type="entry name" value="RESPONSE_REGULATORY"/>
    <property type="match status" value="2"/>
</dbReference>
<dbReference type="GO" id="GO:0000155">
    <property type="term" value="F:phosphorelay sensor kinase activity"/>
    <property type="evidence" value="ECO:0007669"/>
    <property type="project" value="InterPro"/>
</dbReference>
<dbReference type="SUPFAM" id="SSF55781">
    <property type="entry name" value="GAF domain-like"/>
    <property type="match status" value="1"/>
</dbReference>
<dbReference type="AlphaFoldDB" id="A0A1Y6CX13"/>
<dbReference type="PROSITE" id="PS50109">
    <property type="entry name" value="HIS_KIN"/>
    <property type="match status" value="1"/>
</dbReference>
<dbReference type="InterPro" id="IPR000014">
    <property type="entry name" value="PAS"/>
</dbReference>
<dbReference type="SUPFAM" id="SSF52172">
    <property type="entry name" value="CheY-like"/>
    <property type="match status" value="2"/>
</dbReference>
<evidence type="ECO:0000256" key="3">
    <source>
        <dbReference type="ARBA" id="ARBA00022553"/>
    </source>
</evidence>
<evidence type="ECO:0000259" key="10">
    <source>
        <dbReference type="PROSITE" id="PS50112"/>
    </source>
</evidence>
<dbReference type="PROSITE" id="PS50112">
    <property type="entry name" value="PAS"/>
    <property type="match status" value="2"/>
</dbReference>
<keyword evidence="7" id="KW-0175">Coiled coil</keyword>
<dbReference type="CDD" id="cd00075">
    <property type="entry name" value="HATPase"/>
    <property type="match status" value="1"/>
</dbReference>
<feature type="domain" description="Response regulatory" evidence="9">
    <location>
        <begin position="7"/>
        <end position="128"/>
    </location>
</feature>
<keyword evidence="3 6" id="KW-0597">Phosphoprotein</keyword>
<dbReference type="NCBIfam" id="TIGR00229">
    <property type="entry name" value="sensory_box"/>
    <property type="match status" value="4"/>
</dbReference>
<dbReference type="Pfam" id="PF08447">
    <property type="entry name" value="PAS_3"/>
    <property type="match status" value="1"/>
</dbReference>
<feature type="domain" description="PAC" evidence="11">
    <location>
        <begin position="217"/>
        <end position="273"/>
    </location>
</feature>
<dbReference type="Gene3D" id="1.10.287.130">
    <property type="match status" value="1"/>
</dbReference>
<comment type="caution">
    <text evidence="6">Lacks conserved residue(s) required for the propagation of feature annotation.</text>
</comment>
<dbReference type="InterPro" id="IPR003594">
    <property type="entry name" value="HATPase_dom"/>
</dbReference>
<evidence type="ECO:0000256" key="7">
    <source>
        <dbReference type="SAM" id="Coils"/>
    </source>
</evidence>
<evidence type="ECO:0000259" key="9">
    <source>
        <dbReference type="PROSITE" id="PS50110"/>
    </source>
</evidence>
<feature type="domain" description="Histidine kinase" evidence="8">
    <location>
        <begin position="843"/>
        <end position="1061"/>
    </location>
</feature>
<feature type="domain" description="PAS" evidence="10">
    <location>
        <begin position="403"/>
        <end position="447"/>
    </location>
</feature>
<protein>
    <recommendedName>
        <fullName evidence="2">histidine kinase</fullName>
        <ecNumber evidence="2">2.7.13.3</ecNumber>
    </recommendedName>
</protein>
<feature type="coiled-coil region" evidence="7">
    <location>
        <begin position="810"/>
        <end position="843"/>
    </location>
</feature>
<dbReference type="CDD" id="cd00082">
    <property type="entry name" value="HisKA"/>
    <property type="match status" value="1"/>
</dbReference>
<dbReference type="InterPro" id="IPR013655">
    <property type="entry name" value="PAS_fold_3"/>
</dbReference>
<dbReference type="Gene3D" id="3.40.50.2300">
    <property type="match status" value="2"/>
</dbReference>
<dbReference type="CDD" id="cd00156">
    <property type="entry name" value="REC"/>
    <property type="match status" value="1"/>
</dbReference>
<dbReference type="InterPro" id="IPR005467">
    <property type="entry name" value="His_kinase_dom"/>
</dbReference>
<dbReference type="PANTHER" id="PTHR43047">
    <property type="entry name" value="TWO-COMPONENT HISTIDINE PROTEIN KINASE"/>
    <property type="match status" value="1"/>
</dbReference>
<gene>
    <name evidence="12" type="ORF">SAMN02949497_2113</name>
</gene>
<dbReference type="InterPro" id="IPR035965">
    <property type="entry name" value="PAS-like_dom_sf"/>
</dbReference>
<dbReference type="SMART" id="SM00086">
    <property type="entry name" value="PAC"/>
    <property type="match status" value="4"/>
</dbReference>
<dbReference type="SUPFAM" id="SSF55785">
    <property type="entry name" value="PYP-like sensor domain (PAS domain)"/>
    <property type="match status" value="4"/>
</dbReference>
<evidence type="ECO:0000256" key="1">
    <source>
        <dbReference type="ARBA" id="ARBA00000085"/>
    </source>
</evidence>
<dbReference type="EC" id="2.7.13.3" evidence="2"/>
<dbReference type="InterPro" id="IPR001610">
    <property type="entry name" value="PAC"/>
</dbReference>
<accession>A0A1Y6CX13</accession>
<dbReference type="Pfam" id="PF13188">
    <property type="entry name" value="PAS_8"/>
    <property type="match status" value="1"/>
</dbReference>
<dbReference type="FunFam" id="3.30.565.10:FF:000006">
    <property type="entry name" value="Sensor histidine kinase WalK"/>
    <property type="match status" value="1"/>
</dbReference>
<dbReference type="PROSITE" id="PS50113">
    <property type="entry name" value="PAC"/>
    <property type="match status" value="3"/>
</dbReference>
<dbReference type="Pfam" id="PF13185">
    <property type="entry name" value="GAF_2"/>
    <property type="match status" value="1"/>
</dbReference>
<dbReference type="InterPro" id="IPR036097">
    <property type="entry name" value="HisK_dim/P_sf"/>
</dbReference>
<dbReference type="GO" id="GO:0009927">
    <property type="term" value="F:histidine phosphotransfer kinase activity"/>
    <property type="evidence" value="ECO:0007669"/>
    <property type="project" value="TreeGrafter"/>
</dbReference>
<dbReference type="InterPro" id="IPR029016">
    <property type="entry name" value="GAF-like_dom_sf"/>
</dbReference>
<dbReference type="Gene3D" id="3.30.565.10">
    <property type="entry name" value="Histidine kinase-like ATPase, C-terminal domain"/>
    <property type="match status" value="1"/>
</dbReference>
<evidence type="ECO:0000259" key="8">
    <source>
        <dbReference type="PROSITE" id="PS50109"/>
    </source>
</evidence>
<dbReference type="Pfam" id="PF00072">
    <property type="entry name" value="Response_reg"/>
    <property type="match status" value="1"/>
</dbReference>
<dbReference type="SMART" id="SM00387">
    <property type="entry name" value="HATPase_c"/>
    <property type="match status" value="1"/>
</dbReference>
<dbReference type="SUPFAM" id="SSF47384">
    <property type="entry name" value="Homodimeric domain of signal transducing histidine kinase"/>
    <property type="match status" value="1"/>
</dbReference>
<evidence type="ECO:0000313" key="12">
    <source>
        <dbReference type="EMBL" id="SMF94780.1"/>
    </source>
</evidence>
<comment type="catalytic activity">
    <reaction evidence="1">
        <text>ATP + protein L-histidine = ADP + protein N-phospho-L-histidine.</text>
        <dbReference type="EC" id="2.7.13.3"/>
    </reaction>
</comment>
<dbReference type="PRINTS" id="PR00344">
    <property type="entry name" value="BCTRLSENSOR"/>
</dbReference>
<dbReference type="Gene3D" id="3.30.450.20">
    <property type="entry name" value="PAS domain"/>
    <property type="match status" value="4"/>
</dbReference>
<dbReference type="Pfam" id="PF13426">
    <property type="entry name" value="PAS_9"/>
    <property type="match status" value="1"/>
</dbReference>